<dbReference type="PROSITE" id="PS50005">
    <property type="entry name" value="TPR"/>
    <property type="match status" value="2"/>
</dbReference>
<feature type="transmembrane region" description="Helical" evidence="4">
    <location>
        <begin position="229"/>
        <end position="245"/>
    </location>
</feature>
<evidence type="ECO:0000256" key="4">
    <source>
        <dbReference type="SAM" id="Phobius"/>
    </source>
</evidence>
<dbReference type="Pfam" id="PF13432">
    <property type="entry name" value="TPR_16"/>
    <property type="match status" value="1"/>
</dbReference>
<proteinExistence type="predicted"/>
<evidence type="ECO:0000256" key="2">
    <source>
        <dbReference type="ARBA" id="ARBA00022803"/>
    </source>
</evidence>
<dbReference type="InterPro" id="IPR011990">
    <property type="entry name" value="TPR-like_helical_dom_sf"/>
</dbReference>
<keyword evidence="2 3" id="KW-0802">TPR repeat</keyword>
<dbReference type="InterPro" id="IPR019734">
    <property type="entry name" value="TPR_rpt"/>
</dbReference>
<feature type="transmembrane region" description="Helical" evidence="4">
    <location>
        <begin position="291"/>
        <end position="312"/>
    </location>
</feature>
<name>A0A6S6P415_9MYCO</name>
<dbReference type="EMBL" id="AP023287">
    <property type="protein sequence ID" value="BCI52137.1"/>
    <property type="molecule type" value="Genomic_DNA"/>
</dbReference>
<dbReference type="AlphaFoldDB" id="A0A6S6P415"/>
<dbReference type="Proteomes" id="UP000515734">
    <property type="component" value="Chromosome"/>
</dbReference>
<evidence type="ECO:0000313" key="6">
    <source>
        <dbReference type="Proteomes" id="UP000515734"/>
    </source>
</evidence>
<evidence type="ECO:0000256" key="3">
    <source>
        <dbReference type="PROSITE-ProRule" id="PRU00339"/>
    </source>
</evidence>
<evidence type="ECO:0000313" key="5">
    <source>
        <dbReference type="EMBL" id="BCI52137.1"/>
    </source>
</evidence>
<keyword evidence="4" id="KW-1133">Transmembrane helix</keyword>
<keyword evidence="1" id="KW-0677">Repeat</keyword>
<evidence type="ECO:0000256" key="1">
    <source>
        <dbReference type="ARBA" id="ARBA00022737"/>
    </source>
</evidence>
<feature type="transmembrane region" description="Helical" evidence="4">
    <location>
        <begin position="318"/>
        <end position="337"/>
    </location>
</feature>
<feature type="repeat" description="TPR" evidence="3">
    <location>
        <begin position="107"/>
        <end position="140"/>
    </location>
</feature>
<keyword evidence="4" id="KW-0812">Transmembrane</keyword>
<organism evidence="5 6">
    <name type="scientific">Mycolicibacterium litorale</name>
    <dbReference type="NCBI Taxonomy" id="758802"/>
    <lineage>
        <taxon>Bacteria</taxon>
        <taxon>Bacillati</taxon>
        <taxon>Actinomycetota</taxon>
        <taxon>Actinomycetes</taxon>
        <taxon>Mycobacteriales</taxon>
        <taxon>Mycobacteriaceae</taxon>
        <taxon>Mycolicibacterium</taxon>
    </lineage>
</organism>
<accession>A0A6S6P415</accession>
<dbReference type="Pfam" id="PF07719">
    <property type="entry name" value="TPR_2"/>
    <property type="match status" value="1"/>
</dbReference>
<keyword evidence="4" id="KW-0472">Membrane</keyword>
<dbReference type="PANTHER" id="PTHR44227:SF3">
    <property type="entry name" value="PROTEIN O-MANNOSYL-TRANSFERASE TMTC4"/>
    <property type="match status" value="1"/>
</dbReference>
<dbReference type="InterPro" id="IPR013105">
    <property type="entry name" value="TPR_2"/>
</dbReference>
<dbReference type="SMART" id="SM00028">
    <property type="entry name" value="TPR"/>
    <property type="match status" value="4"/>
</dbReference>
<sequence>MTPGSEDVLRTAETCFATGDHRRAEEVLRTALATDPRNPRLLTAYARVKLGQSDWASAAGSAHAALSVEPDNEHTMRVYTRALEMLGRTDEALSMAWRTVTAHPLSHQAHYSHARLLKATGRAHEAMAAVNEALRLNPSDGDAIVLRGETLEALGQFGSAEADYREALRLNPRHADAIHSLAMLDHARGKRWNAVRGFLAVGQLDPSYGNVVRQNVGAVVTGVLRRSSWLVLAVGFAVIVAYTLNEDGHPTVVPRVIAGVGAAALVVMFTRIAREVPGRTLKAVLKHRQILAIRIVQLLAAVLFGVLTAVFGAMTVPAVLASALVLSLPIVVIVGGLTGERLW</sequence>
<dbReference type="Pfam" id="PF13428">
    <property type="entry name" value="TPR_14"/>
    <property type="match status" value="1"/>
</dbReference>
<dbReference type="SUPFAM" id="SSF48452">
    <property type="entry name" value="TPR-like"/>
    <property type="match status" value="1"/>
</dbReference>
<dbReference type="InterPro" id="IPR052346">
    <property type="entry name" value="O-mannosyl-transferase_TMTC"/>
</dbReference>
<dbReference type="PANTHER" id="PTHR44227">
    <property type="match status" value="1"/>
</dbReference>
<gene>
    <name evidence="5" type="ORF">NIIDNTM18_14150</name>
</gene>
<feature type="transmembrane region" description="Helical" evidence="4">
    <location>
        <begin position="251"/>
        <end position="270"/>
    </location>
</feature>
<protein>
    <submittedName>
        <fullName evidence="5">Uncharacterized protein</fullName>
    </submittedName>
</protein>
<feature type="repeat" description="TPR" evidence="3">
    <location>
        <begin position="141"/>
        <end position="174"/>
    </location>
</feature>
<dbReference type="RefSeq" id="WP_185295004.1">
    <property type="nucleotide sequence ID" value="NZ_AP023287.1"/>
</dbReference>
<dbReference type="Gene3D" id="1.25.40.10">
    <property type="entry name" value="Tetratricopeptide repeat domain"/>
    <property type="match status" value="1"/>
</dbReference>
<reference evidence="5 6" key="1">
    <citation type="submission" date="2020-07" db="EMBL/GenBank/DDBJ databases">
        <title>Complete genome sequence of Mycolicibacterium litorale like strain isolated from cardiac implantable electronic device infection.</title>
        <authorList>
            <person name="Fukano H."/>
            <person name="Miyama H."/>
            <person name="Hoshino Y."/>
        </authorList>
    </citation>
    <scope>NUCLEOTIDE SEQUENCE [LARGE SCALE GENOMIC DNA]</scope>
    <source>
        <strain evidence="5 6">NIIDNTM18</strain>
    </source>
</reference>